<evidence type="ECO:0000313" key="2">
    <source>
        <dbReference type="Proteomes" id="UP001620626"/>
    </source>
</evidence>
<keyword evidence="2" id="KW-1185">Reference proteome</keyword>
<name>A0ABD2KP21_9BILA</name>
<gene>
    <name evidence="1" type="ORF">niasHT_024933</name>
</gene>
<dbReference type="AlphaFoldDB" id="A0ABD2KP21"/>
<evidence type="ECO:0000313" key="1">
    <source>
        <dbReference type="EMBL" id="KAL3104701.1"/>
    </source>
</evidence>
<accession>A0ABD2KP21</accession>
<reference evidence="1 2" key="1">
    <citation type="submission" date="2024-10" db="EMBL/GenBank/DDBJ databases">
        <authorList>
            <person name="Kim D."/>
        </authorList>
    </citation>
    <scope>NUCLEOTIDE SEQUENCE [LARGE SCALE GENOMIC DNA]</scope>
    <source>
        <strain evidence="1">BH-2024</strain>
    </source>
</reference>
<proteinExistence type="predicted"/>
<protein>
    <submittedName>
        <fullName evidence="1">Uncharacterized protein</fullName>
    </submittedName>
</protein>
<comment type="caution">
    <text evidence="1">The sequence shown here is derived from an EMBL/GenBank/DDBJ whole genome shotgun (WGS) entry which is preliminary data.</text>
</comment>
<dbReference type="EMBL" id="JBICBT010000703">
    <property type="protein sequence ID" value="KAL3104701.1"/>
    <property type="molecule type" value="Genomic_DNA"/>
</dbReference>
<organism evidence="1 2">
    <name type="scientific">Heterodera trifolii</name>
    <dbReference type="NCBI Taxonomy" id="157864"/>
    <lineage>
        <taxon>Eukaryota</taxon>
        <taxon>Metazoa</taxon>
        <taxon>Ecdysozoa</taxon>
        <taxon>Nematoda</taxon>
        <taxon>Chromadorea</taxon>
        <taxon>Rhabditida</taxon>
        <taxon>Tylenchina</taxon>
        <taxon>Tylenchomorpha</taxon>
        <taxon>Tylenchoidea</taxon>
        <taxon>Heteroderidae</taxon>
        <taxon>Heteroderinae</taxon>
        <taxon>Heterodera</taxon>
    </lineage>
</organism>
<dbReference type="Proteomes" id="UP001620626">
    <property type="component" value="Unassembled WGS sequence"/>
</dbReference>
<sequence>MQRAIRYLIDSYGLSNIDELYAYLKEEIKNSPTGDGQSLFPNPLRSVDCVHIENTEHRNQPVYVEGSLDLVEGLELYTTCFPKRKTEGVVWSEPLYVELKDLMICPGDSPECLSRCGRASSSSSSSYYQLAVDELDLHSASNSDDDKENDATW</sequence>